<evidence type="ECO:0000256" key="5">
    <source>
        <dbReference type="SAM" id="SignalP"/>
    </source>
</evidence>
<evidence type="ECO:0000256" key="2">
    <source>
        <dbReference type="ARBA" id="ARBA00022723"/>
    </source>
</evidence>
<feature type="domain" description="Cytochrome c" evidence="6">
    <location>
        <begin position="46"/>
        <end position="125"/>
    </location>
</feature>
<protein>
    <submittedName>
        <fullName evidence="7">Nitrite reductase</fullName>
    </submittedName>
</protein>
<dbReference type="EMBL" id="NVQC01000040">
    <property type="protein sequence ID" value="PTL34874.1"/>
    <property type="molecule type" value="Genomic_DNA"/>
</dbReference>
<dbReference type="Pfam" id="PF02239">
    <property type="entry name" value="Cytochrom_D1"/>
    <property type="match status" value="1"/>
</dbReference>
<dbReference type="InterPro" id="IPR003143">
    <property type="entry name" value="Cyt_cd1_C_sf"/>
</dbReference>
<dbReference type="SUPFAM" id="SSF46626">
    <property type="entry name" value="Cytochrome c"/>
    <property type="match status" value="1"/>
</dbReference>
<dbReference type="GO" id="GO:0009055">
    <property type="term" value="F:electron transfer activity"/>
    <property type="evidence" value="ECO:0007669"/>
    <property type="project" value="InterPro"/>
</dbReference>
<name>A0A2T4TUS7_9BACT</name>
<dbReference type="SUPFAM" id="SSF51004">
    <property type="entry name" value="C-terminal (heme d1) domain of cytochrome cd1-nitrite reductase"/>
    <property type="match status" value="1"/>
</dbReference>
<dbReference type="CDD" id="cd20779">
    <property type="entry name" value="8prop_hemeD1_NirS"/>
    <property type="match status" value="1"/>
</dbReference>
<feature type="chain" id="PRO_5015482015" evidence="5">
    <location>
        <begin position="29"/>
        <end position="552"/>
    </location>
</feature>
<organism evidence="7 8">
    <name type="scientific">Candidatus Methylomirabilis limnetica</name>
    <dbReference type="NCBI Taxonomy" id="2033718"/>
    <lineage>
        <taxon>Bacteria</taxon>
        <taxon>Candidatus Methylomirabilota</taxon>
        <taxon>Candidatus Methylomirabilia</taxon>
        <taxon>Candidatus Methylomirabilales</taxon>
        <taxon>Candidatus Methylomirabilaceae</taxon>
        <taxon>Candidatus Methylomirabilis</taxon>
    </lineage>
</organism>
<gene>
    <name evidence="7" type="ORF">CLG94_12790</name>
</gene>
<evidence type="ECO:0000313" key="8">
    <source>
        <dbReference type="Proteomes" id="UP000241436"/>
    </source>
</evidence>
<dbReference type="Pfam" id="PF13442">
    <property type="entry name" value="Cytochrome_CBB3"/>
    <property type="match status" value="1"/>
</dbReference>
<dbReference type="GO" id="GO:0020037">
    <property type="term" value="F:heme binding"/>
    <property type="evidence" value="ECO:0007669"/>
    <property type="project" value="InterPro"/>
</dbReference>
<keyword evidence="1 4" id="KW-0349">Heme</keyword>
<proteinExistence type="predicted"/>
<accession>A0A2T4TUS7</accession>
<dbReference type="Gene3D" id="1.10.760.10">
    <property type="entry name" value="Cytochrome c-like domain"/>
    <property type="match status" value="1"/>
</dbReference>
<dbReference type="InterPro" id="IPR011048">
    <property type="entry name" value="Haem_d1_sf"/>
</dbReference>
<reference evidence="8" key="2">
    <citation type="journal article" date="2018" name="Environ. Microbiol.">
        <title>Bloom of a denitrifying methanotroph, 'Candidatus Methylomirabilis limnetica', in a deep stratified lake.</title>
        <authorList>
            <person name="Graf J.S."/>
            <person name="Mayr M.J."/>
            <person name="Marchant H.K."/>
            <person name="Tienken D."/>
            <person name="Hach P.F."/>
            <person name="Brand A."/>
            <person name="Schubert C.J."/>
            <person name="Kuypers M.M."/>
            <person name="Milucka J."/>
        </authorList>
    </citation>
    <scope>NUCLEOTIDE SEQUENCE [LARGE SCALE GENOMIC DNA]</scope>
    <source>
        <strain evidence="8">Zug</strain>
    </source>
</reference>
<keyword evidence="5" id="KW-0732">Signal</keyword>
<dbReference type="OrthoDB" id="5290932at2"/>
<sequence>MQQKEKYMVRKAMLAVLALLLWIVPAQAQQAPAAPELPPLPPLAAGELETAKRIYFDRCAGCHGVLRKGATGANLLPAKTRALTTPVLKAFIVNGTGGGMPDWGRQGTLSDAESDLMARYIQHDPPVPPELGMAEMKKSWKLTVPVDQRPTKPEHNRDWKNFFAVTLRDAGQVAIIDGDTKEIVNIVKTGYAVHISRSSFSGRYMYTIGRDGRATMIDLWMKVPDKIAEVKPCSDARSIDTSKYKGKLGDFTDKLAVIGCYWPPQIIVLDGQTLEPLKVVSSRSNTYDAQEYHPEPRVASIVASHFKPEWVINIKETGLVWLFDYSDLKNLKMTQIESEKFLHDGGWDSTKRYFMVAANMANKMVVIDVEKGKLEAIFETGIKPHPGRGANWIDPKFGPVNGTPHLGEGKVTVYGTDPAKHKESAWKKVRELKTLGGGGLFIKTHPKSKNVWVDHALNGDPAIQKQVCVFEKANMDKDPKCWKVSDKGRAVHFEFNKAGDEVWISVWGKKDGKSEIVVYNDKTLQEVARIDDPRIVTPTGKFNVYNTVHDIY</sequence>
<keyword evidence="8" id="KW-1185">Reference proteome</keyword>
<comment type="caution">
    <text evidence="7">The sequence shown here is derived from an EMBL/GenBank/DDBJ whole genome shotgun (WGS) entry which is preliminary data.</text>
</comment>
<dbReference type="InterPro" id="IPR009056">
    <property type="entry name" value="Cyt_c-like_dom"/>
</dbReference>
<evidence type="ECO:0000256" key="1">
    <source>
        <dbReference type="ARBA" id="ARBA00022617"/>
    </source>
</evidence>
<dbReference type="PROSITE" id="PS51007">
    <property type="entry name" value="CYTC"/>
    <property type="match status" value="1"/>
</dbReference>
<keyword evidence="2 4" id="KW-0479">Metal-binding</keyword>
<dbReference type="Proteomes" id="UP000241436">
    <property type="component" value="Unassembled WGS sequence"/>
</dbReference>
<feature type="signal peptide" evidence="5">
    <location>
        <begin position="1"/>
        <end position="28"/>
    </location>
</feature>
<reference evidence="7 8" key="1">
    <citation type="submission" date="2017-09" db="EMBL/GenBank/DDBJ databases">
        <title>Bloom of a denitrifying methanotroph, Candidatus Methylomirabilis limnetica, in a deep stratified lake.</title>
        <authorList>
            <person name="Graf J.S."/>
            <person name="Marchant H.K."/>
            <person name="Tienken D."/>
            <person name="Hach P.F."/>
            <person name="Brand A."/>
            <person name="Schubert C.J."/>
            <person name="Kuypers M.M."/>
            <person name="Milucka J."/>
        </authorList>
    </citation>
    <scope>NUCLEOTIDE SEQUENCE [LARGE SCALE GENOMIC DNA]</scope>
    <source>
        <strain evidence="7 8">Zug</strain>
    </source>
</reference>
<dbReference type="InterPro" id="IPR036909">
    <property type="entry name" value="Cyt_c-like_dom_sf"/>
</dbReference>
<evidence type="ECO:0000259" key="6">
    <source>
        <dbReference type="PROSITE" id="PS51007"/>
    </source>
</evidence>
<evidence type="ECO:0000313" key="7">
    <source>
        <dbReference type="EMBL" id="PTL34874.1"/>
    </source>
</evidence>
<evidence type="ECO:0000256" key="4">
    <source>
        <dbReference type="PROSITE-ProRule" id="PRU00433"/>
    </source>
</evidence>
<dbReference type="Gene3D" id="2.140.10.20">
    <property type="entry name" value="C-terminal (heme d1) domain of cytochrome cd1-nitrite reductase"/>
    <property type="match status" value="1"/>
</dbReference>
<keyword evidence="3 4" id="KW-0408">Iron</keyword>
<dbReference type="GO" id="GO:0046872">
    <property type="term" value="F:metal ion binding"/>
    <property type="evidence" value="ECO:0007669"/>
    <property type="project" value="UniProtKB-KW"/>
</dbReference>
<evidence type="ECO:0000256" key="3">
    <source>
        <dbReference type="ARBA" id="ARBA00023004"/>
    </source>
</evidence>
<dbReference type="AlphaFoldDB" id="A0A2T4TUS7"/>